<sequence length="180" mass="19036">MSRALLAMVLIGTVSLGTLIGVSVPQGVGGGPAETSIAPHGPSRSPPPVEADPAAPMAMVGEATSDGAKFTICHVGGGTNCVVDGDTAWIDGEKVRIADIDAPETHPPRCGSEAELGDRATRRLAELMNAGPFELRRSDRDVDFYGRRLRVLVRDGRSLGDQLVGEGLARPWEGRRRPWC</sequence>
<gene>
    <name evidence="3" type="ORF">GGQ89_000489</name>
</gene>
<accession>A0ABR6K5D5</accession>
<evidence type="ECO:0000256" key="1">
    <source>
        <dbReference type="SAM" id="MobiDB-lite"/>
    </source>
</evidence>
<evidence type="ECO:0000259" key="2">
    <source>
        <dbReference type="PROSITE" id="PS50830"/>
    </source>
</evidence>
<keyword evidence="3" id="KW-0540">Nuclease</keyword>
<keyword evidence="4" id="KW-1185">Reference proteome</keyword>
<proteinExistence type="predicted"/>
<dbReference type="RefSeq" id="WP_338112392.1">
    <property type="nucleotide sequence ID" value="NZ_JACHNX010000001.1"/>
</dbReference>
<dbReference type="SUPFAM" id="SSF50199">
    <property type="entry name" value="Staphylococcal nuclease"/>
    <property type="match status" value="1"/>
</dbReference>
<name>A0ABR6K5D5_9SPHN</name>
<keyword evidence="3" id="KW-0378">Hydrolase</keyword>
<organism evidence="3 4">
    <name type="scientific">Sphingomonas yabuuchiae</name>
    <dbReference type="NCBI Taxonomy" id="172044"/>
    <lineage>
        <taxon>Bacteria</taxon>
        <taxon>Pseudomonadati</taxon>
        <taxon>Pseudomonadota</taxon>
        <taxon>Alphaproteobacteria</taxon>
        <taxon>Sphingomonadales</taxon>
        <taxon>Sphingomonadaceae</taxon>
        <taxon>Sphingomonas</taxon>
    </lineage>
</organism>
<dbReference type="GO" id="GO:0004519">
    <property type="term" value="F:endonuclease activity"/>
    <property type="evidence" value="ECO:0007669"/>
    <property type="project" value="UniProtKB-KW"/>
</dbReference>
<dbReference type="InterPro" id="IPR016071">
    <property type="entry name" value="Staphylococal_nuclease_OB-fold"/>
</dbReference>
<comment type="caution">
    <text evidence="3">The sequence shown here is derived from an EMBL/GenBank/DDBJ whole genome shotgun (WGS) entry which is preliminary data.</text>
</comment>
<dbReference type="PROSITE" id="PS50830">
    <property type="entry name" value="TNASE_3"/>
    <property type="match status" value="1"/>
</dbReference>
<protein>
    <submittedName>
        <fullName evidence="3">Endonuclease YncB(Thermonuclease family)</fullName>
    </submittedName>
</protein>
<dbReference type="InterPro" id="IPR035437">
    <property type="entry name" value="SNase_OB-fold_sf"/>
</dbReference>
<dbReference type="Gene3D" id="2.40.50.90">
    <property type="match status" value="1"/>
</dbReference>
<evidence type="ECO:0000313" key="3">
    <source>
        <dbReference type="EMBL" id="MBB4608301.1"/>
    </source>
</evidence>
<feature type="region of interest" description="Disordered" evidence="1">
    <location>
        <begin position="31"/>
        <end position="52"/>
    </location>
</feature>
<dbReference type="EMBL" id="JACHNX010000001">
    <property type="protein sequence ID" value="MBB4608301.1"/>
    <property type="molecule type" value="Genomic_DNA"/>
</dbReference>
<feature type="domain" description="TNase-like" evidence="2">
    <location>
        <begin position="82"/>
        <end position="180"/>
    </location>
</feature>
<dbReference type="Proteomes" id="UP000584663">
    <property type="component" value="Unassembled WGS sequence"/>
</dbReference>
<reference evidence="3 4" key="1">
    <citation type="submission" date="2020-08" db="EMBL/GenBank/DDBJ databases">
        <title>Genomic Encyclopedia of Type Strains, Phase IV (KMG-IV): sequencing the most valuable type-strain genomes for metagenomic binning, comparative biology and taxonomic classification.</title>
        <authorList>
            <person name="Goeker M."/>
        </authorList>
    </citation>
    <scope>NUCLEOTIDE SEQUENCE [LARGE SCALE GENOMIC DNA]</scope>
    <source>
        <strain evidence="3 4">DSM 14562</strain>
    </source>
</reference>
<keyword evidence="3" id="KW-0255">Endonuclease</keyword>
<evidence type="ECO:0000313" key="4">
    <source>
        <dbReference type="Proteomes" id="UP000584663"/>
    </source>
</evidence>
<dbReference type="Pfam" id="PF00565">
    <property type="entry name" value="SNase"/>
    <property type="match status" value="1"/>
</dbReference>